<dbReference type="EMBL" id="JAEACU010000001">
    <property type="protein sequence ID" value="KAH7547123.1"/>
    <property type="molecule type" value="Genomic_DNA"/>
</dbReference>
<feature type="chain" id="PRO_5037455753" evidence="1">
    <location>
        <begin position="30"/>
        <end position="73"/>
    </location>
</feature>
<dbReference type="PANTHER" id="PTHR36328:SF7">
    <property type="entry name" value="TRANSMEMBRANE PROTEIN"/>
    <property type="match status" value="1"/>
</dbReference>
<keyword evidence="1" id="KW-0732">Signal</keyword>
<dbReference type="AlphaFoldDB" id="A0A978W589"/>
<evidence type="ECO:0000256" key="1">
    <source>
        <dbReference type="SAM" id="SignalP"/>
    </source>
</evidence>
<reference evidence="2" key="1">
    <citation type="journal article" date="2021" name="Front. Plant Sci.">
        <title>Chromosome-Scale Genome Assembly for Chinese Sour Jujube and Insights Into Its Genome Evolution and Domestication Signature.</title>
        <authorList>
            <person name="Shen L.-Y."/>
            <person name="Luo H."/>
            <person name="Wang X.-L."/>
            <person name="Wang X.-M."/>
            <person name="Qiu X.-J."/>
            <person name="Liu H."/>
            <person name="Zhou S.-S."/>
            <person name="Jia K.-H."/>
            <person name="Nie S."/>
            <person name="Bao Y.-T."/>
            <person name="Zhang R.-G."/>
            <person name="Yun Q.-Z."/>
            <person name="Chai Y.-H."/>
            <person name="Lu J.-Y."/>
            <person name="Li Y."/>
            <person name="Zhao S.-W."/>
            <person name="Mao J.-F."/>
            <person name="Jia S.-G."/>
            <person name="Mao Y.-M."/>
        </authorList>
    </citation>
    <scope>NUCLEOTIDE SEQUENCE</scope>
    <source>
        <strain evidence="2">AT0</strain>
        <tissue evidence="2">Leaf</tissue>
    </source>
</reference>
<gene>
    <name evidence="2" type="ORF">FEM48_Zijuj01G0275800</name>
</gene>
<proteinExistence type="predicted"/>
<dbReference type="Proteomes" id="UP000813462">
    <property type="component" value="Unassembled WGS sequence"/>
</dbReference>
<name>A0A978W589_ZIZJJ</name>
<dbReference type="PANTHER" id="PTHR36328">
    <property type="entry name" value="TRANSMEMBRANE PROTEIN"/>
    <property type="match status" value="1"/>
</dbReference>
<organism evidence="2 3">
    <name type="scientific">Ziziphus jujuba var. spinosa</name>
    <dbReference type="NCBI Taxonomy" id="714518"/>
    <lineage>
        <taxon>Eukaryota</taxon>
        <taxon>Viridiplantae</taxon>
        <taxon>Streptophyta</taxon>
        <taxon>Embryophyta</taxon>
        <taxon>Tracheophyta</taxon>
        <taxon>Spermatophyta</taxon>
        <taxon>Magnoliopsida</taxon>
        <taxon>eudicotyledons</taxon>
        <taxon>Gunneridae</taxon>
        <taxon>Pentapetalae</taxon>
        <taxon>rosids</taxon>
        <taxon>fabids</taxon>
        <taxon>Rosales</taxon>
        <taxon>Rhamnaceae</taxon>
        <taxon>Paliureae</taxon>
        <taxon>Ziziphus</taxon>
    </lineage>
</organism>
<comment type="caution">
    <text evidence="2">The sequence shown here is derived from an EMBL/GenBank/DDBJ whole genome shotgun (WGS) entry which is preliminary data.</text>
</comment>
<protein>
    <submittedName>
        <fullName evidence="2">Uncharacterized protein</fullName>
    </submittedName>
</protein>
<evidence type="ECO:0000313" key="3">
    <source>
        <dbReference type="Proteomes" id="UP000813462"/>
    </source>
</evidence>
<accession>A0A978W589</accession>
<evidence type="ECO:0000313" key="2">
    <source>
        <dbReference type="EMBL" id="KAH7547123.1"/>
    </source>
</evidence>
<feature type="signal peptide" evidence="1">
    <location>
        <begin position="1"/>
        <end position="29"/>
    </location>
</feature>
<sequence>MAGNSATKSILVTILIFAMILSPLSTCDAARLSYQERPICPACVCCRPPPPGSACCRCCAAPIETQPAENGSP</sequence>